<accession>A0AAN7Z2J7</accession>
<feature type="compositionally biased region" description="Basic and acidic residues" evidence="1">
    <location>
        <begin position="35"/>
        <end position="70"/>
    </location>
</feature>
<organism evidence="2 3">
    <name type="scientific">Xylaria bambusicola</name>
    <dbReference type="NCBI Taxonomy" id="326684"/>
    <lineage>
        <taxon>Eukaryota</taxon>
        <taxon>Fungi</taxon>
        <taxon>Dikarya</taxon>
        <taxon>Ascomycota</taxon>
        <taxon>Pezizomycotina</taxon>
        <taxon>Sordariomycetes</taxon>
        <taxon>Xylariomycetidae</taxon>
        <taxon>Xylariales</taxon>
        <taxon>Xylariaceae</taxon>
        <taxon>Xylaria</taxon>
    </lineage>
</organism>
<dbReference type="EMBL" id="JAWHQM010000042">
    <property type="protein sequence ID" value="KAK5634535.1"/>
    <property type="molecule type" value="Genomic_DNA"/>
</dbReference>
<evidence type="ECO:0000313" key="2">
    <source>
        <dbReference type="EMBL" id="KAK5634535.1"/>
    </source>
</evidence>
<name>A0AAN7Z2J7_9PEZI</name>
<feature type="region of interest" description="Disordered" evidence="1">
    <location>
        <begin position="1"/>
        <end position="84"/>
    </location>
</feature>
<keyword evidence="3" id="KW-1185">Reference proteome</keyword>
<evidence type="ECO:0000256" key="1">
    <source>
        <dbReference type="SAM" id="MobiDB-lite"/>
    </source>
</evidence>
<proteinExistence type="predicted"/>
<sequence>MTPSANSNNPAASELRRRHVDEPNSDNSSPPHAHAGNDDSLHQNDPDGKGFRAEGVRKTYGRTRDGKGEQRAPSTRPDSRGTSD</sequence>
<gene>
    <name evidence="2" type="ORF">RRF57_010248</name>
</gene>
<comment type="caution">
    <text evidence="2">The sequence shown here is derived from an EMBL/GenBank/DDBJ whole genome shotgun (WGS) entry which is preliminary data.</text>
</comment>
<protein>
    <submittedName>
        <fullName evidence="2">Uncharacterized protein</fullName>
    </submittedName>
</protein>
<dbReference type="Proteomes" id="UP001305414">
    <property type="component" value="Unassembled WGS sequence"/>
</dbReference>
<dbReference type="AlphaFoldDB" id="A0AAN7Z2J7"/>
<feature type="compositionally biased region" description="Polar residues" evidence="1">
    <location>
        <begin position="1"/>
        <end position="11"/>
    </location>
</feature>
<reference evidence="2 3" key="1">
    <citation type="submission" date="2023-10" db="EMBL/GenBank/DDBJ databases">
        <title>Draft genome sequence of Xylaria bambusicola isolate GMP-LS, the root and basal stem rot pathogen of sugarcane in Indonesia.</title>
        <authorList>
            <person name="Selvaraj P."/>
            <person name="Muralishankar V."/>
            <person name="Muruganantham S."/>
            <person name="Sp S."/>
            <person name="Haryani S."/>
            <person name="Lau K.J.X."/>
            <person name="Naqvi N.I."/>
        </authorList>
    </citation>
    <scope>NUCLEOTIDE SEQUENCE [LARGE SCALE GENOMIC DNA]</scope>
    <source>
        <strain evidence="2">GMP-LS</strain>
    </source>
</reference>
<evidence type="ECO:0000313" key="3">
    <source>
        <dbReference type="Proteomes" id="UP001305414"/>
    </source>
</evidence>